<comment type="caution">
    <text evidence="15">The sequence shown here is derived from an EMBL/GenBank/DDBJ whole genome shotgun (WGS) entry which is preliminary data.</text>
</comment>
<evidence type="ECO:0000256" key="10">
    <source>
        <dbReference type="RuleBase" id="RU367052"/>
    </source>
</evidence>
<dbReference type="EMBL" id="RCHS01003235">
    <property type="protein sequence ID" value="RMX43238.1"/>
    <property type="molecule type" value="Genomic_DNA"/>
</dbReference>
<comment type="subcellular location">
    <subcellularLocation>
        <location evidence="10">Nucleus</location>
    </subcellularLocation>
    <subcellularLocation>
        <location evidence="10">Chromosome</location>
    </subcellularLocation>
</comment>
<keyword evidence="2 10" id="KW-0158">Chromosome</keyword>
<dbReference type="Gene3D" id="2.30.29.210">
    <property type="entry name" value="FACT complex subunit Spt16p/Cdc68p"/>
    <property type="match status" value="1"/>
</dbReference>
<dbReference type="Gene3D" id="2.30.29.150">
    <property type="match status" value="1"/>
</dbReference>
<dbReference type="Pfam" id="PF08512">
    <property type="entry name" value="Rttp106-like_middle"/>
    <property type="match status" value="1"/>
</dbReference>
<feature type="compositionally biased region" description="Basic and acidic residues" evidence="11">
    <location>
        <begin position="508"/>
        <end position="526"/>
    </location>
</feature>
<feature type="compositionally biased region" description="Acidic residues" evidence="11">
    <location>
        <begin position="490"/>
        <end position="507"/>
    </location>
</feature>
<dbReference type="SUPFAM" id="SSF55920">
    <property type="entry name" value="Creatinase/aminopeptidase"/>
    <property type="match status" value="1"/>
</dbReference>
<dbReference type="Gene3D" id="3.90.230.10">
    <property type="entry name" value="Creatinase/methionine aminopeptidase superfamily"/>
    <property type="match status" value="1"/>
</dbReference>
<evidence type="ECO:0000313" key="16">
    <source>
        <dbReference type="Proteomes" id="UP000275408"/>
    </source>
</evidence>
<feature type="region of interest" description="Disordered" evidence="11">
    <location>
        <begin position="490"/>
        <end position="542"/>
    </location>
</feature>
<keyword evidence="6" id="KW-0175">Coiled coil</keyword>
<dbReference type="FunFam" id="3.90.230.10:FF:000005">
    <property type="entry name" value="FACT complex subunit spt16"/>
    <property type="match status" value="1"/>
</dbReference>
<evidence type="ECO:0000256" key="2">
    <source>
        <dbReference type="ARBA" id="ARBA00022454"/>
    </source>
</evidence>
<evidence type="ECO:0000313" key="15">
    <source>
        <dbReference type="EMBL" id="RMX43238.1"/>
    </source>
</evidence>
<comment type="function">
    <text evidence="10">Component of the FACT complex, a general chromatin factor that acts to reorganize nucleosomes. The FACT complex is involved in multiple processes that require DNA as a template such as mRNA elongation, DNA replication and DNA repair. During transcription elongation the FACT complex acts as a histone chaperone that both destabilizes and restores nucleosomal structure. It facilitates the passage of RNA polymerase II and transcription by promoting the dissociation of one histone H2A-H2B dimer from the nucleosome, then subsequently promotes the reestablishment of the nucleosome following the passage of RNA polymerase II.</text>
</comment>
<evidence type="ECO:0000256" key="6">
    <source>
        <dbReference type="ARBA" id="ARBA00023054"/>
    </source>
</evidence>
<keyword evidence="7 10" id="KW-0804">Transcription</keyword>
<feature type="domain" description="FACT complex subunit SPT16 middle" evidence="13">
    <location>
        <begin position="598"/>
        <end position="758"/>
    </location>
</feature>
<dbReference type="InterPro" id="IPR000994">
    <property type="entry name" value="Pept_M24"/>
</dbReference>
<dbReference type="InterPro" id="IPR036005">
    <property type="entry name" value="Creatinase/aminopeptidase-like"/>
</dbReference>
<proteinExistence type="inferred from homology"/>
<gene>
    <name evidence="15" type="ORF">pdam_00014560</name>
</gene>
<dbReference type="Gene3D" id="3.40.350.10">
    <property type="entry name" value="Creatinase/prolidase N-terminal domain"/>
    <property type="match status" value="1"/>
</dbReference>
<dbReference type="FunFam" id="2.30.29.30:FF:000017">
    <property type="entry name" value="FACT complex subunit SPT16"/>
    <property type="match status" value="1"/>
</dbReference>
<feature type="compositionally biased region" description="Basic residues" evidence="11">
    <location>
        <begin position="1079"/>
        <end position="1098"/>
    </location>
</feature>
<dbReference type="Proteomes" id="UP000275408">
    <property type="component" value="Unassembled WGS sequence"/>
</dbReference>
<dbReference type="SMART" id="SM01285">
    <property type="entry name" value="FACT-Spt16_Nlob"/>
    <property type="match status" value="1"/>
</dbReference>
<evidence type="ECO:0000259" key="12">
    <source>
        <dbReference type="SMART" id="SM01285"/>
    </source>
</evidence>
<dbReference type="InterPro" id="IPR013953">
    <property type="entry name" value="FACT_SPT16_M"/>
</dbReference>
<evidence type="ECO:0000256" key="9">
    <source>
        <dbReference type="ARBA" id="ARBA00023242"/>
    </source>
</evidence>
<feature type="domain" description="FACT complex subunit SPT16 N-terminal lobe" evidence="12">
    <location>
        <begin position="75"/>
        <end position="222"/>
    </location>
</feature>
<dbReference type="Pfam" id="PF24824">
    <property type="entry name" value="PH_SPT16"/>
    <property type="match status" value="1"/>
</dbReference>
<accession>A0A3M6TPQ5</accession>
<dbReference type="InterPro" id="IPR029149">
    <property type="entry name" value="Creatin/AminoP/Spt16_N"/>
</dbReference>
<dbReference type="STRING" id="46731.A0A3M6TPQ5"/>
<feature type="compositionally biased region" description="Basic and acidic residues" evidence="11">
    <location>
        <begin position="1052"/>
        <end position="1078"/>
    </location>
</feature>
<dbReference type="GO" id="GO:0006260">
    <property type="term" value="P:DNA replication"/>
    <property type="evidence" value="ECO:0007669"/>
    <property type="project" value="UniProtKB-KW"/>
</dbReference>
<dbReference type="SMART" id="SM01287">
    <property type="entry name" value="Rtt106"/>
    <property type="match status" value="1"/>
</dbReference>
<dbReference type="InterPro" id="IPR011993">
    <property type="entry name" value="PH-like_dom_sf"/>
</dbReference>
<dbReference type="InterPro" id="IPR048969">
    <property type="entry name" value="FACT_SPT16_C"/>
</dbReference>
<evidence type="ECO:0000256" key="3">
    <source>
        <dbReference type="ARBA" id="ARBA00022705"/>
    </source>
</evidence>
<dbReference type="InterPro" id="IPR040258">
    <property type="entry name" value="Spt16"/>
</dbReference>
<evidence type="ECO:0000256" key="4">
    <source>
        <dbReference type="ARBA" id="ARBA00022763"/>
    </source>
</evidence>
<dbReference type="GO" id="GO:0031491">
    <property type="term" value="F:nucleosome binding"/>
    <property type="evidence" value="ECO:0007669"/>
    <property type="project" value="TreeGrafter"/>
</dbReference>
<dbReference type="Gene3D" id="2.30.29.30">
    <property type="entry name" value="Pleckstrin-homology domain (PH domain)/Phosphotyrosine-binding domain (PTB)"/>
    <property type="match status" value="1"/>
</dbReference>
<feature type="region of interest" description="Disordered" evidence="11">
    <location>
        <begin position="987"/>
        <end position="1098"/>
    </location>
</feature>
<keyword evidence="3 10" id="KW-0235">DNA replication</keyword>
<evidence type="ECO:0000259" key="13">
    <source>
        <dbReference type="SMART" id="SM01286"/>
    </source>
</evidence>
<dbReference type="InterPro" id="IPR013719">
    <property type="entry name" value="RTT106/SPT16-like_middle_dom"/>
</dbReference>
<dbReference type="CDD" id="cd01091">
    <property type="entry name" value="CDC68-like"/>
    <property type="match status" value="1"/>
</dbReference>
<dbReference type="FunFam" id="2.30.29.150:FF:000003">
    <property type="entry name" value="FACT complex subunit SPT16"/>
    <property type="match status" value="1"/>
</dbReference>
<evidence type="ECO:0000256" key="1">
    <source>
        <dbReference type="ARBA" id="ARBA00010779"/>
    </source>
</evidence>
<dbReference type="OrthoDB" id="10251642at2759"/>
<dbReference type="GO" id="GO:0006281">
    <property type="term" value="P:DNA repair"/>
    <property type="evidence" value="ECO:0007669"/>
    <property type="project" value="UniProtKB-UniRule"/>
</dbReference>
<dbReference type="InterPro" id="IPR029148">
    <property type="entry name" value="FACT-SPT16_Nlobe"/>
</dbReference>
<organism evidence="15 16">
    <name type="scientific">Pocillopora damicornis</name>
    <name type="common">Cauliflower coral</name>
    <name type="synonym">Millepora damicornis</name>
    <dbReference type="NCBI Taxonomy" id="46731"/>
    <lineage>
        <taxon>Eukaryota</taxon>
        <taxon>Metazoa</taxon>
        <taxon>Cnidaria</taxon>
        <taxon>Anthozoa</taxon>
        <taxon>Hexacorallia</taxon>
        <taxon>Scleractinia</taxon>
        <taxon>Astrocoeniina</taxon>
        <taxon>Pocilloporidae</taxon>
        <taxon>Pocillopora</taxon>
    </lineage>
</organism>
<dbReference type="SMART" id="SM01286">
    <property type="entry name" value="SPT16"/>
    <property type="match status" value="1"/>
</dbReference>
<dbReference type="InterPro" id="IPR033825">
    <property type="entry name" value="Spt16_M24"/>
</dbReference>
<protein>
    <recommendedName>
        <fullName evidence="10">FACT complex subunit</fullName>
    </recommendedName>
</protein>
<keyword evidence="5 10" id="KW-0805">Transcription regulation</keyword>
<dbReference type="Pfam" id="PF21091">
    <property type="entry name" value="SPT16_C"/>
    <property type="match status" value="1"/>
</dbReference>
<evidence type="ECO:0000256" key="5">
    <source>
        <dbReference type="ARBA" id="ARBA00023015"/>
    </source>
</evidence>
<sequence length="1098" mass="124711">MEKAIEWINLYPVDSAVRFVNSYPLDSDLSVGLYTTLDPGVNSSTYPANISAHHNDDQRFTSRNKESMAASKISLDKDAFFRRIKRIYDAWKKEDSTEDNGAAFPSVDTVVIAVGQDEDVIYSKSTAIQQWLFGYELADTVTVLCEGSVHFLASKKKYDFLKPLQDMQVKSNTSPSIQLHLRNKGKTVGVFQKDNFQGQFVDEWKNAFEKESFEKVDISSAVAYVMSVREDQELTHVKKAAQVSSDIFVKYFKKQVMEIVDDEKRVKHSKIADGIEGALESKKFLQPGMDSEQVEMCYSPIIQSGGKFTLKFSTVSNDEKLHYGTIICSLGVRYKFYCSNIVRTMLYEPSQEQQENYDLLLTTVDVIMDKLRHGVKLCDVYNAALEHVTEKKPDFQANFVKNVGFGMGIEFREGSLLITSKNNHVAKKGMVFNINAGFSGLVNDNAEDSEGKNYALFIGDTVLVNEDSPASILTSAKKKISNIGIFLKDEEDEGQDQQENGEAEEDLLLGREGKGALLESRTRYSELRTSGTTTEMTAEERRKKHQLELKEQLHEEAKRRLLESKGDTDAITKLKPSNVAYKHPTIVPRDNDVREHKIFVDKKYEAVVLPLFGVATPFHISTIKNISSSDEGGYTYLRINLFCPGSAVGRSEGSLFAQPEATFVKEVNYRSSNSRPHGASQPPASNLNTAFRLIKEVQKKFKTREAEEKERQGVVQQGNLILNPNKGNPKLKDLYIRPSITQRRSPGTLEAHTNGFRFGMYRGEHVDILYGNVKHAFFQPCDGEMIILLHFHLKHPIIIGKKKYRDIQFYTEVGEITTDLGKHQHMHDRDDLQAEQAERELRQRLKSVFKNFIDKVEGITHGQVEFDVPFRDLGFMGVPSRSTVLLQPTTHCLVNITEQPTFIITLDEVELVHFERVQFHLKNFDMVFVFKDYKRKVEHVNAIPMTSLDSVKDWLNSCDIKYTEGIQSLNWAKIMKTINDDPEAFIDNGGWSFLDPDSSGEEGEDSEEEAESEYAPTESEEEESSSQEEYSSETETSEDGSEFEEEMGSEEESGKDWSELEEEAAKADRDRGQEETPSKKRKKPSSKHESPRKKKRKS</sequence>
<feature type="domain" description="Histone chaperone RTT106/FACT complex subunit SPT16-like middle" evidence="14">
    <location>
        <begin position="875"/>
        <end position="965"/>
    </location>
</feature>
<evidence type="ECO:0000256" key="7">
    <source>
        <dbReference type="ARBA" id="ARBA00023163"/>
    </source>
</evidence>
<evidence type="ECO:0000256" key="8">
    <source>
        <dbReference type="ARBA" id="ARBA00023204"/>
    </source>
</evidence>
<feature type="compositionally biased region" description="Acidic residues" evidence="11">
    <location>
        <begin position="998"/>
        <end position="1051"/>
    </location>
</feature>
<name>A0A3M6TPQ5_POCDA</name>
<keyword evidence="4 10" id="KW-0227">DNA damage</keyword>
<keyword evidence="16" id="KW-1185">Reference proteome</keyword>
<dbReference type="AlphaFoldDB" id="A0A3M6TPQ5"/>
<dbReference type="GO" id="GO:0035101">
    <property type="term" value="C:FACT complex"/>
    <property type="evidence" value="ECO:0007669"/>
    <property type="project" value="UniProtKB-UniRule"/>
</dbReference>
<comment type="similarity">
    <text evidence="1 10">Belongs to the peptidase M24 family. SPT16 subfamily.</text>
</comment>
<comment type="subunit">
    <text evidence="10">Component of the FACT complex.</text>
</comment>
<keyword evidence="9 10" id="KW-0539">Nucleus</keyword>
<dbReference type="Pfam" id="PF14826">
    <property type="entry name" value="FACT-Spt16_Nlob"/>
    <property type="match status" value="1"/>
</dbReference>
<feature type="compositionally biased region" description="Polar residues" evidence="11">
    <location>
        <begin position="527"/>
        <end position="536"/>
    </location>
</feature>
<evidence type="ECO:0000256" key="11">
    <source>
        <dbReference type="SAM" id="MobiDB-lite"/>
    </source>
</evidence>
<keyword evidence="8 10" id="KW-0234">DNA repair</keyword>
<dbReference type="GO" id="GO:0032786">
    <property type="term" value="P:positive regulation of DNA-templated transcription, elongation"/>
    <property type="evidence" value="ECO:0007669"/>
    <property type="project" value="UniProtKB-ARBA"/>
</dbReference>
<reference evidence="15 16" key="1">
    <citation type="journal article" date="2018" name="Sci. Rep.">
        <title>Comparative analysis of the Pocillopora damicornis genome highlights role of immune system in coral evolution.</title>
        <authorList>
            <person name="Cunning R."/>
            <person name="Bay R.A."/>
            <person name="Gillette P."/>
            <person name="Baker A.C."/>
            <person name="Traylor-Knowles N."/>
        </authorList>
    </citation>
    <scope>NUCLEOTIDE SEQUENCE [LARGE SCALE GENOMIC DNA]</scope>
    <source>
        <strain evidence="15">RSMAS</strain>
        <tissue evidence="15">Whole animal</tissue>
    </source>
</reference>
<dbReference type="GO" id="GO:0006368">
    <property type="term" value="P:transcription elongation by RNA polymerase II"/>
    <property type="evidence" value="ECO:0007669"/>
    <property type="project" value="TreeGrafter"/>
</dbReference>
<dbReference type="Pfam" id="PF08644">
    <property type="entry name" value="SPT16"/>
    <property type="match status" value="1"/>
</dbReference>
<dbReference type="PANTHER" id="PTHR13980">
    <property type="entry name" value="CDC68 RELATED"/>
    <property type="match status" value="1"/>
</dbReference>
<dbReference type="InterPro" id="IPR056595">
    <property type="entry name" value="Fact-SPT16_PH"/>
</dbReference>
<dbReference type="FunFam" id="2.30.29.210:FF:000001">
    <property type="entry name" value="FACT complex subunit spt16"/>
    <property type="match status" value="1"/>
</dbReference>
<evidence type="ECO:0000259" key="14">
    <source>
        <dbReference type="SMART" id="SM01287"/>
    </source>
</evidence>
<dbReference type="PANTHER" id="PTHR13980:SF15">
    <property type="entry name" value="FACT COMPLEX SUBUNIT SPT16"/>
    <property type="match status" value="1"/>
</dbReference>
<dbReference type="Pfam" id="PF00557">
    <property type="entry name" value="Peptidase_M24"/>
    <property type="match status" value="1"/>
</dbReference>